<protein>
    <submittedName>
        <fullName evidence="2">Uncharacterized protein</fullName>
    </submittedName>
</protein>
<accession>A0A6J5SUZ4</accession>
<name>A0A6J5SUZ4_9CAUD</name>
<dbReference type="EMBL" id="LR797478">
    <property type="protein sequence ID" value="CAB4219293.1"/>
    <property type="molecule type" value="Genomic_DNA"/>
</dbReference>
<sequence length="88" mass="10483">MTLWRKRQILNHEKEFKMKTIKLAYCDYIAHLIKANLMTADHHDLKLLEEVGKIQYDLGIEGEFNSTMKTIDVLDINDKMYRITIQEL</sequence>
<dbReference type="EMBL" id="LR797112">
    <property type="protein sequence ID" value="CAB4187485.1"/>
    <property type="molecule type" value="Genomic_DNA"/>
</dbReference>
<evidence type="ECO:0000313" key="1">
    <source>
        <dbReference type="EMBL" id="CAB4187485.1"/>
    </source>
</evidence>
<evidence type="ECO:0000313" key="2">
    <source>
        <dbReference type="EMBL" id="CAB4219293.1"/>
    </source>
</evidence>
<reference evidence="2" key="1">
    <citation type="submission" date="2020-05" db="EMBL/GenBank/DDBJ databases">
        <authorList>
            <person name="Chiriac C."/>
            <person name="Salcher M."/>
            <person name="Ghai R."/>
            <person name="Kavagutti S V."/>
        </authorList>
    </citation>
    <scope>NUCLEOTIDE SEQUENCE</scope>
</reference>
<proteinExistence type="predicted"/>
<gene>
    <name evidence="1" type="ORF">UFOVP1163_33</name>
    <name evidence="2" type="ORF">UFOVP1613_31</name>
</gene>
<organism evidence="2">
    <name type="scientific">uncultured Caudovirales phage</name>
    <dbReference type="NCBI Taxonomy" id="2100421"/>
    <lineage>
        <taxon>Viruses</taxon>
        <taxon>Duplodnaviria</taxon>
        <taxon>Heunggongvirae</taxon>
        <taxon>Uroviricota</taxon>
        <taxon>Caudoviricetes</taxon>
        <taxon>Peduoviridae</taxon>
        <taxon>Maltschvirus</taxon>
        <taxon>Maltschvirus maltsch</taxon>
    </lineage>
</organism>